<dbReference type="Proteomes" id="UP001654236">
    <property type="component" value="Segment"/>
</dbReference>
<dbReference type="Pfam" id="PF17212">
    <property type="entry name" value="Tube"/>
    <property type="match status" value="1"/>
</dbReference>
<sequence length="233" mass="26540">MQQQGLLSVTCSNLLTNSNTRPWCLRVPGAFFVPVLRVLGVFNRGTNMRELDAVNLTLEALGESRVMDINTSNPSAGLARSALARNRRGLLSTGYWFNVVEREITPTAEGFIKIPWNQLAVYDACSDNKYGVREGNLYNLVEQDEYFDSPVKVKVVLDLNFEDLPEHAAMWIANYTTAQVYLNDLGSDGNYANYASEAERYKSLVLREHLRNQKYSTSRTRFARRIRRARFVI</sequence>
<proteinExistence type="predicted"/>
<reference evidence="1 2" key="1">
    <citation type="journal article" date="2024" name="Can. J. Microbiol.">
        <title>Biological and genomic characteristics of three novel bacteriophages and a phage-plasmid of Klebsiella pneumoniae.</title>
        <authorList>
            <person name="Uskudar-Guclu A."/>
            <person name="Unlu S."/>
            <person name="Salih-Dogan H."/>
            <person name="Yalcin S."/>
            <person name="Basustaoglu A."/>
        </authorList>
    </citation>
    <scope>NUCLEOTIDE SEQUENCE [LARGE SCALE GENOMIC DNA]</scope>
</reference>
<dbReference type="EMBL" id="OQ790081">
    <property type="protein sequence ID" value="WJE88670.1"/>
    <property type="molecule type" value="Genomic_DNA"/>
</dbReference>
<evidence type="ECO:0000313" key="2">
    <source>
        <dbReference type="Proteomes" id="UP001654236"/>
    </source>
</evidence>
<evidence type="ECO:0000313" key="1">
    <source>
        <dbReference type="EMBL" id="WJE88670.1"/>
    </source>
</evidence>
<keyword evidence="2" id="KW-1185">Reference proteome</keyword>
<dbReference type="InterPro" id="IPR033767">
    <property type="entry name" value="Tail_Gp11"/>
</dbReference>
<name>A0AAT9V6C6_9CAUD</name>
<organism evidence="1 2">
    <name type="scientific">Klebsiella phage Kpn13</name>
    <dbReference type="NCBI Taxonomy" id="3044024"/>
    <lineage>
        <taxon>Viruses</taxon>
        <taxon>Duplodnaviria</taxon>
        <taxon>Heunggongvirae</taxon>
        <taxon>Uroviricota</taxon>
        <taxon>Caudoviricetes</taxon>
        <taxon>Autographivirales</taxon>
        <taxon>Autoscriptoviridae</taxon>
        <taxon>Slopekvirinae</taxon>
        <taxon>Drulisvirus</taxon>
        <taxon>Drulisvirus Kpn13</taxon>
    </lineage>
</organism>
<accession>A0AAT9V6C6</accession>
<protein>
    <submittedName>
        <fullName evidence="1">Tail tubular protein A</fullName>
    </submittedName>
</protein>